<gene>
    <name evidence="2" type="ORF">APZ42_010031</name>
</gene>
<sequence>MAKSSYKKGKTQKLPSTKFNQSAKDRPSGKQPKDDYQSEGCWNYGSETRHSRQLIPANGKECGKCTKIGHFARVCSSKKSTKPPQTGCITLDPNSSARVAGIEESDLVRAEIQPNGSKKELIIQFLPDTGAQIDAIPADMYHDEIRDSNLLPRGTNAITATGSPIISIGTFEATIRWPTGKKSKSIKTTFPVLQDLKQPVLSKKTQKALGMLPAGYPRESINAISSDRIDGGATKRSWHQVFSTSHGYSRNQPDGREEKGGPKPVNGRPSPHL</sequence>
<comment type="caution">
    <text evidence="2">The sequence shown here is derived from an EMBL/GenBank/DDBJ whole genome shotgun (WGS) entry which is preliminary data.</text>
</comment>
<feature type="compositionally biased region" description="Polar residues" evidence="1">
    <location>
        <begin position="240"/>
        <end position="252"/>
    </location>
</feature>
<feature type="compositionally biased region" description="Polar residues" evidence="1">
    <location>
        <begin position="13"/>
        <end position="22"/>
    </location>
</feature>
<dbReference type="EMBL" id="LRGB01026748">
    <property type="protein sequence ID" value="KZR95914.1"/>
    <property type="molecule type" value="Genomic_DNA"/>
</dbReference>
<accession>A0A162CXS9</accession>
<dbReference type="Proteomes" id="UP000076858">
    <property type="component" value="Unassembled WGS sequence"/>
</dbReference>
<organism evidence="2 3">
    <name type="scientific">Daphnia magna</name>
    <dbReference type="NCBI Taxonomy" id="35525"/>
    <lineage>
        <taxon>Eukaryota</taxon>
        <taxon>Metazoa</taxon>
        <taxon>Ecdysozoa</taxon>
        <taxon>Arthropoda</taxon>
        <taxon>Crustacea</taxon>
        <taxon>Branchiopoda</taxon>
        <taxon>Diplostraca</taxon>
        <taxon>Cladocera</taxon>
        <taxon>Anomopoda</taxon>
        <taxon>Daphniidae</taxon>
        <taxon>Daphnia</taxon>
    </lineage>
</organism>
<feature type="region of interest" description="Disordered" evidence="1">
    <location>
        <begin position="1"/>
        <end position="42"/>
    </location>
</feature>
<feature type="compositionally biased region" description="Basic residues" evidence="1">
    <location>
        <begin position="1"/>
        <end position="11"/>
    </location>
</feature>
<evidence type="ECO:0000313" key="2">
    <source>
        <dbReference type="EMBL" id="KZR95914.1"/>
    </source>
</evidence>
<name>A0A162CXS9_9CRUS</name>
<keyword evidence="3" id="KW-1185">Reference proteome</keyword>
<evidence type="ECO:0000256" key="1">
    <source>
        <dbReference type="SAM" id="MobiDB-lite"/>
    </source>
</evidence>
<reference evidence="2 3" key="1">
    <citation type="submission" date="2016-03" db="EMBL/GenBank/DDBJ databases">
        <title>EvidentialGene: Evidence-directed Construction of Genes on Genomes.</title>
        <authorList>
            <person name="Gilbert D.G."/>
            <person name="Choi J.-H."/>
            <person name="Mockaitis K."/>
            <person name="Colbourne J."/>
            <person name="Pfrender M."/>
        </authorList>
    </citation>
    <scope>NUCLEOTIDE SEQUENCE [LARGE SCALE GENOMIC DNA]</scope>
    <source>
        <strain evidence="2 3">Xinb3</strain>
        <tissue evidence="2">Complete organism</tissue>
    </source>
</reference>
<evidence type="ECO:0000313" key="3">
    <source>
        <dbReference type="Proteomes" id="UP000076858"/>
    </source>
</evidence>
<evidence type="ECO:0008006" key="4">
    <source>
        <dbReference type="Google" id="ProtNLM"/>
    </source>
</evidence>
<protein>
    <recommendedName>
        <fullName evidence="4">CCHC-type domain-containing protein</fullName>
    </recommendedName>
</protein>
<proteinExistence type="predicted"/>
<feature type="region of interest" description="Disordered" evidence="1">
    <location>
        <begin position="239"/>
        <end position="273"/>
    </location>
</feature>
<feature type="compositionally biased region" description="Basic and acidic residues" evidence="1">
    <location>
        <begin position="23"/>
        <end position="36"/>
    </location>
</feature>
<dbReference type="OrthoDB" id="5978043at2759"/>
<dbReference type="AlphaFoldDB" id="A0A162CXS9"/>